<name>A0ABD3PVP4_9STRA</name>
<evidence type="ECO:0000256" key="1">
    <source>
        <dbReference type="SAM" id="SignalP"/>
    </source>
</evidence>
<dbReference type="Proteomes" id="UP001530400">
    <property type="component" value="Unassembled WGS sequence"/>
</dbReference>
<feature type="chain" id="PRO_5044888606" description="RNase H type-1 domain-containing protein" evidence="1">
    <location>
        <begin position="17"/>
        <end position="1618"/>
    </location>
</feature>
<proteinExistence type="predicted"/>
<keyword evidence="3" id="KW-1185">Reference proteome</keyword>
<accession>A0ABD3PVP4</accession>
<sequence length="1618" mass="183969">MLEVVFSSFGWGLVSSAWGASVASIICDNLDLHLILQRLHPMAQLTLSSNWLKKQQPLSDVDVIASSVNSGGELHQLSRLLHSIPCKIILLSVPSAISRRELHDSLDYTSLSNHYRISVSSMIHHQFGGASPALWRFALLSKRSLNWIHPPLRRAALPPVTIFNMIDDKIGGGFKAIPQRAYKTLRDSSQQCWDLGSSPNCLEYWTRCPSVYSPSRSITRALALHEIAALWDFMIPDEDVVLPEIRPLFVTSLLHGPPGKLLRKFGYGPLSYLWNQLAVSSNPNGMTDRSINYSSVTVEDQAIKDSHLKASRSDDAPIDFEIWAWPNESELQTRARNLLRLACHSFWRLKLTREALFWFLNSPDSIPSETKLNKEAIIDCLTRASNSTFWDWADGSRLFFWRWQHWWKSARDGELLFHESPPPKWRGRNLPAPSWHYELLLREKELKLVFRRYLEPGFADCYVPRFGVPKSEDDIRLVWDATRNGVNATLWAPAFWMPTFRTLLDLIIKWLPCSVSDYFAARIPIAPTPEDWRIPHQSDMDVGEMFLNYMMHYAERHMFGARIVTGEGENEVQRVMRFNRLLFGGRPCPFIAVQGHARAMELVLGDHQDPSNPLHWVRTITNWPYDLNYDPSMPRVIRVRADGEMAAGSPAFVDDGRTAGVTREICHAAAHRVSTYVNYLGEQNASRKRRPTSLTPGAWTGKMLWTNEPHPKKGVLPQKWQIQRADILSLLSSCKAGEEPDRKLFLSATCRGMSQTEVYSDLRPYYKSFYNALEAWRPNRDCEGWRQDDTDDEDLDTFDLVDENTSSPPPTVPITSEVARDLDALAKFYQSEEPEFLLVRPGASNDVVYFGGDASAAAYGAGCQLVDGTVLIWMGNWTRSETDKGSNWREAFNLARVLLREIRSGVLDGKEVWMATDNLVWALISNKGMSSRKGLSDIVLEIKIECRKHEVFWHPFHVSGKRMIKLGFDGLSRGDFDSGVMLGRDIRTLVPLGVSAFDFEDNLVQSWLMSWMGDDYTPPLSVNDWFHAGHQPGVHVWAPPPAGALIALEEMAQSKLKRPYEVAHVFVCARLLYFEEWRRRFNKEMDFWFLIDSNSPLWPNSCCEPLVFGISFPLHLGNLDASLRWWNWVGDCKKCSKMGLTWESGIFCANFGKTRGGFSDCEGVWCGACFTPHVLDPAGVAEPMDFNGQPLTVPEDSGRFMCARDGDHTLTPFQCPLCQCRNIKRRSLIPDFIQDELFVSQCIRASIDAFWSRTTGTLNKHLGEIRFQLRVQRALGFNCLPPLGPWSLGSHLGMAQAITMECRATRPGTKGRLTVTHETARKARTVHTNLWAASPWSGLDVSFASKNGKYRATLCPTQKTFFEHFSRGFRIRTGVMTRQDRAYSLDLIHELLLRFEAEWDRQQSADDVDVVWVSAVMFLLVSSFGGMRGYEVVWTDLAALLHDIQRCELEEDYSGVGWPLVGRFKMEGGGIGGHVIPIAGTTKSGVEFFKWAQRFAFVVSRNGRSSGWAFARPNGSRAKAADYRDIIFSELEEIQNERHDLIDPQVDVWEDFGIQRSGRRFFDTACRLRGVSKSDIEAQCRWMKDRQARGNPVARDMVDCYTEYRLMKPALLRPSLAL</sequence>
<evidence type="ECO:0000313" key="2">
    <source>
        <dbReference type="EMBL" id="KAL3792233.1"/>
    </source>
</evidence>
<reference evidence="2 3" key="1">
    <citation type="submission" date="2024-10" db="EMBL/GenBank/DDBJ databases">
        <title>Updated reference genomes for cyclostephanoid diatoms.</title>
        <authorList>
            <person name="Roberts W.R."/>
            <person name="Alverson A.J."/>
        </authorList>
    </citation>
    <scope>NUCLEOTIDE SEQUENCE [LARGE SCALE GENOMIC DNA]</scope>
    <source>
        <strain evidence="2 3">AJA010-31</strain>
    </source>
</reference>
<gene>
    <name evidence="2" type="ORF">ACHAWO_006052</name>
</gene>
<dbReference type="EMBL" id="JALLPJ020000432">
    <property type="protein sequence ID" value="KAL3792233.1"/>
    <property type="molecule type" value="Genomic_DNA"/>
</dbReference>
<keyword evidence="1" id="KW-0732">Signal</keyword>
<protein>
    <recommendedName>
        <fullName evidence="4">RNase H type-1 domain-containing protein</fullName>
    </recommendedName>
</protein>
<comment type="caution">
    <text evidence="2">The sequence shown here is derived from an EMBL/GenBank/DDBJ whole genome shotgun (WGS) entry which is preliminary data.</text>
</comment>
<evidence type="ECO:0008006" key="4">
    <source>
        <dbReference type="Google" id="ProtNLM"/>
    </source>
</evidence>
<evidence type="ECO:0000313" key="3">
    <source>
        <dbReference type="Proteomes" id="UP001530400"/>
    </source>
</evidence>
<feature type="signal peptide" evidence="1">
    <location>
        <begin position="1"/>
        <end position="16"/>
    </location>
</feature>
<organism evidence="2 3">
    <name type="scientific">Cyclotella atomus</name>
    <dbReference type="NCBI Taxonomy" id="382360"/>
    <lineage>
        <taxon>Eukaryota</taxon>
        <taxon>Sar</taxon>
        <taxon>Stramenopiles</taxon>
        <taxon>Ochrophyta</taxon>
        <taxon>Bacillariophyta</taxon>
        <taxon>Coscinodiscophyceae</taxon>
        <taxon>Thalassiosirophycidae</taxon>
        <taxon>Stephanodiscales</taxon>
        <taxon>Stephanodiscaceae</taxon>
        <taxon>Cyclotella</taxon>
    </lineage>
</organism>